<sequence>MDQLGVLELVLAACFLRIYDWLFHNPFCGLMFRCGCTWNWAGPWGAGGWSNCNVHHRHGPQCPWCSVPWENPSLSLFVNDDFVVALCLLFWAVLKARKSTPPPLRLVLPPLFWLLYNTLCGLAFFLFFSPAYPYFFFIDLSASTRPIDWVANNTIPADLPPAP</sequence>
<protein>
    <submittedName>
        <fullName evidence="2">Uncharacterized protein</fullName>
    </submittedName>
</protein>
<feature type="transmembrane region" description="Helical" evidence="1">
    <location>
        <begin position="76"/>
        <end position="94"/>
    </location>
</feature>
<organism evidence="2 3">
    <name type="scientific">Tetraparma gracilis</name>
    <dbReference type="NCBI Taxonomy" id="2962635"/>
    <lineage>
        <taxon>Eukaryota</taxon>
        <taxon>Sar</taxon>
        <taxon>Stramenopiles</taxon>
        <taxon>Ochrophyta</taxon>
        <taxon>Bolidophyceae</taxon>
        <taxon>Parmales</taxon>
        <taxon>Triparmaceae</taxon>
        <taxon>Tetraparma</taxon>
    </lineage>
</organism>
<evidence type="ECO:0000256" key="1">
    <source>
        <dbReference type="SAM" id="Phobius"/>
    </source>
</evidence>
<proteinExistence type="predicted"/>
<keyword evidence="1" id="KW-0472">Membrane</keyword>
<dbReference type="Proteomes" id="UP001165060">
    <property type="component" value="Unassembled WGS sequence"/>
</dbReference>
<keyword evidence="3" id="KW-1185">Reference proteome</keyword>
<accession>A0ABQ6MZQ0</accession>
<name>A0ABQ6MZQ0_9STRA</name>
<feature type="transmembrane region" description="Helical" evidence="1">
    <location>
        <begin position="106"/>
        <end position="128"/>
    </location>
</feature>
<evidence type="ECO:0000313" key="3">
    <source>
        <dbReference type="Proteomes" id="UP001165060"/>
    </source>
</evidence>
<keyword evidence="1" id="KW-0812">Transmembrane</keyword>
<evidence type="ECO:0000313" key="2">
    <source>
        <dbReference type="EMBL" id="GMI36102.1"/>
    </source>
</evidence>
<comment type="caution">
    <text evidence="2">The sequence shown here is derived from an EMBL/GenBank/DDBJ whole genome shotgun (WGS) entry which is preliminary data.</text>
</comment>
<dbReference type="EMBL" id="BRYB01000717">
    <property type="protein sequence ID" value="GMI36102.1"/>
    <property type="molecule type" value="Genomic_DNA"/>
</dbReference>
<keyword evidence="1" id="KW-1133">Transmembrane helix</keyword>
<reference evidence="2 3" key="1">
    <citation type="journal article" date="2023" name="Commun. Biol.">
        <title>Genome analysis of Parmales, the sister group of diatoms, reveals the evolutionary specialization of diatoms from phago-mixotrophs to photoautotrophs.</title>
        <authorList>
            <person name="Ban H."/>
            <person name="Sato S."/>
            <person name="Yoshikawa S."/>
            <person name="Yamada K."/>
            <person name="Nakamura Y."/>
            <person name="Ichinomiya M."/>
            <person name="Sato N."/>
            <person name="Blanc-Mathieu R."/>
            <person name="Endo H."/>
            <person name="Kuwata A."/>
            <person name="Ogata H."/>
        </authorList>
    </citation>
    <scope>NUCLEOTIDE SEQUENCE [LARGE SCALE GENOMIC DNA]</scope>
</reference>
<gene>
    <name evidence="2" type="ORF">TeGR_g10549</name>
</gene>